<dbReference type="GO" id="GO:0005886">
    <property type="term" value="C:plasma membrane"/>
    <property type="evidence" value="ECO:0007669"/>
    <property type="project" value="TreeGrafter"/>
</dbReference>
<dbReference type="EMBL" id="CP003614">
    <property type="protein sequence ID" value="AFZ09972.1"/>
    <property type="molecule type" value="Genomic_DNA"/>
</dbReference>
<dbReference type="AlphaFoldDB" id="K9VR44"/>
<dbReference type="InterPro" id="IPR043128">
    <property type="entry name" value="Rev_trsase/Diguanyl_cyclase"/>
</dbReference>
<dbReference type="InterPro" id="IPR050469">
    <property type="entry name" value="Diguanylate_Cyclase"/>
</dbReference>
<dbReference type="STRING" id="179408.Osc7112_5761"/>
<dbReference type="CDD" id="cd01949">
    <property type="entry name" value="GGDEF"/>
    <property type="match status" value="1"/>
</dbReference>
<dbReference type="InterPro" id="IPR000160">
    <property type="entry name" value="GGDEF_dom"/>
</dbReference>
<reference evidence="3 4" key="1">
    <citation type="submission" date="2012-05" db="EMBL/GenBank/DDBJ databases">
        <title>Finished chromosome of genome of Oscillatoria sp. PCC 7112.</title>
        <authorList>
            <consortium name="US DOE Joint Genome Institute"/>
            <person name="Gugger M."/>
            <person name="Coursin T."/>
            <person name="Rippka R."/>
            <person name="Tandeau De Marsac N."/>
            <person name="Huntemann M."/>
            <person name="Wei C.-L."/>
            <person name="Han J."/>
            <person name="Detter J.C."/>
            <person name="Han C."/>
            <person name="Tapia R."/>
            <person name="Davenport K."/>
            <person name="Daligault H."/>
            <person name="Erkkila T."/>
            <person name="Gu W."/>
            <person name="Munk A.C.C."/>
            <person name="Teshima H."/>
            <person name="Xu Y."/>
            <person name="Chain P."/>
            <person name="Chen A."/>
            <person name="Krypides N."/>
            <person name="Mavromatis K."/>
            <person name="Markowitz V."/>
            <person name="Szeto E."/>
            <person name="Ivanova N."/>
            <person name="Mikhailova N."/>
            <person name="Ovchinnikova G."/>
            <person name="Pagani I."/>
            <person name="Pati A."/>
            <person name="Goodwin L."/>
            <person name="Peters L."/>
            <person name="Pitluck S."/>
            <person name="Woyke T."/>
            <person name="Kerfeld C."/>
        </authorList>
    </citation>
    <scope>NUCLEOTIDE SEQUENCE [LARGE SCALE GENOMIC DNA]</scope>
    <source>
        <strain evidence="3 4">PCC 7112</strain>
    </source>
</reference>
<gene>
    <name evidence="3" type="ORF">Osc7112_5761</name>
</gene>
<dbReference type="HOGENOM" id="CLU_709485_0_0_3"/>
<name>K9VR44_9CYAN</name>
<feature type="coiled-coil region" evidence="1">
    <location>
        <begin position="187"/>
        <end position="214"/>
    </location>
</feature>
<dbReference type="Proteomes" id="UP000010478">
    <property type="component" value="Chromosome"/>
</dbReference>
<evidence type="ECO:0000313" key="3">
    <source>
        <dbReference type="EMBL" id="AFZ09972.1"/>
    </source>
</evidence>
<organism evidence="3 4">
    <name type="scientific">Phormidium nigroviride PCC 7112</name>
    <dbReference type="NCBI Taxonomy" id="179408"/>
    <lineage>
        <taxon>Bacteria</taxon>
        <taxon>Bacillati</taxon>
        <taxon>Cyanobacteriota</taxon>
        <taxon>Cyanophyceae</taxon>
        <taxon>Oscillatoriophycideae</taxon>
        <taxon>Oscillatoriales</taxon>
        <taxon>Oscillatoriaceae</taxon>
        <taxon>Phormidium</taxon>
    </lineage>
</organism>
<dbReference type="KEGG" id="oni:Osc7112_5761"/>
<accession>K9VR44</accession>
<dbReference type="Pfam" id="PF00990">
    <property type="entry name" value="GGDEF"/>
    <property type="match status" value="1"/>
</dbReference>
<dbReference type="NCBIfam" id="TIGR00254">
    <property type="entry name" value="GGDEF"/>
    <property type="match status" value="1"/>
</dbReference>
<dbReference type="PANTHER" id="PTHR45138">
    <property type="entry name" value="REGULATORY COMPONENTS OF SENSORY TRANSDUCTION SYSTEM"/>
    <property type="match status" value="1"/>
</dbReference>
<evidence type="ECO:0000259" key="2">
    <source>
        <dbReference type="PROSITE" id="PS50887"/>
    </source>
</evidence>
<dbReference type="eggNOG" id="COG3706">
    <property type="taxonomic scope" value="Bacteria"/>
</dbReference>
<dbReference type="InterPro" id="IPR029787">
    <property type="entry name" value="Nucleotide_cyclase"/>
</dbReference>
<protein>
    <submittedName>
        <fullName evidence="3">Diguanylate cyclase</fullName>
    </submittedName>
</protein>
<dbReference type="SUPFAM" id="SSF55073">
    <property type="entry name" value="Nucleotide cyclase"/>
    <property type="match status" value="1"/>
</dbReference>
<dbReference type="GO" id="GO:0052621">
    <property type="term" value="F:diguanylate cyclase activity"/>
    <property type="evidence" value="ECO:0007669"/>
    <property type="project" value="TreeGrafter"/>
</dbReference>
<sequence>MVDTSFVAALLFIRICAVSVEFIEPSNSPENSIKNLSLESTLKDLDLFNFQVDSSYLAKEVARFFQAHPLLPGVILTLNGEFLGMISRRRFMERMSRPYGVDIFACRPIIALYQIAQTDILILPGVALIVMAAQRSVQRPPELLYEPIVVQLEPQVYRLLDVHQLWVALSQIHQQATWSMSELYYNLSLTQSELEAANSQLKAANSELYRLANLDGLTQIANRHCFNEYLEKKWQELGEAAAELSLILCDVDFFKKYNDTYGHQAGDACLQQVAQAILAAVNYSTGEVSGETLVARYGGEEFAVILPRTSPEIAVWIAEKIRVWIKELEMEHINSEVCSLVTLSLGVASTFPQSSAAQKNLIAAADRALYQAKDKGRDRVILDAIKLDK</sequence>
<keyword evidence="1" id="KW-0175">Coiled coil</keyword>
<dbReference type="RefSeq" id="WP_015179174.1">
    <property type="nucleotide sequence ID" value="NC_019729.1"/>
</dbReference>
<dbReference type="SMART" id="SM00267">
    <property type="entry name" value="GGDEF"/>
    <property type="match status" value="1"/>
</dbReference>
<dbReference type="FunFam" id="3.30.70.270:FF:000001">
    <property type="entry name" value="Diguanylate cyclase domain protein"/>
    <property type="match status" value="1"/>
</dbReference>
<evidence type="ECO:0000313" key="4">
    <source>
        <dbReference type="Proteomes" id="UP000010478"/>
    </source>
</evidence>
<dbReference type="GO" id="GO:0043709">
    <property type="term" value="P:cell adhesion involved in single-species biofilm formation"/>
    <property type="evidence" value="ECO:0007669"/>
    <property type="project" value="TreeGrafter"/>
</dbReference>
<keyword evidence="4" id="KW-1185">Reference proteome</keyword>
<dbReference type="OrthoDB" id="9759607at2"/>
<feature type="domain" description="GGDEF" evidence="2">
    <location>
        <begin position="242"/>
        <end position="385"/>
    </location>
</feature>
<dbReference type="PANTHER" id="PTHR45138:SF9">
    <property type="entry name" value="DIGUANYLATE CYCLASE DGCM-RELATED"/>
    <property type="match status" value="1"/>
</dbReference>
<dbReference type="Gene3D" id="3.30.70.270">
    <property type="match status" value="1"/>
</dbReference>
<dbReference type="PROSITE" id="PS50887">
    <property type="entry name" value="GGDEF"/>
    <property type="match status" value="1"/>
</dbReference>
<proteinExistence type="predicted"/>
<evidence type="ECO:0000256" key="1">
    <source>
        <dbReference type="SAM" id="Coils"/>
    </source>
</evidence>
<dbReference type="GO" id="GO:1902201">
    <property type="term" value="P:negative regulation of bacterial-type flagellum-dependent cell motility"/>
    <property type="evidence" value="ECO:0007669"/>
    <property type="project" value="TreeGrafter"/>
</dbReference>